<dbReference type="EMBL" id="JAADYS010000526">
    <property type="protein sequence ID" value="KAF4469050.1"/>
    <property type="molecule type" value="Genomic_DNA"/>
</dbReference>
<evidence type="ECO:0000256" key="10">
    <source>
        <dbReference type="ARBA" id="ARBA00023310"/>
    </source>
</evidence>
<evidence type="ECO:0000256" key="2">
    <source>
        <dbReference type="ARBA" id="ARBA00008936"/>
    </source>
</evidence>
<dbReference type="InterPro" id="IPR038376">
    <property type="entry name" value="ATP_synth_asu_C_sf"/>
</dbReference>
<feature type="non-terminal residue" evidence="12">
    <location>
        <position position="685"/>
    </location>
</feature>
<evidence type="ECO:0000313" key="13">
    <source>
        <dbReference type="Proteomes" id="UP000554235"/>
    </source>
</evidence>
<dbReference type="SUPFAM" id="SSF52540">
    <property type="entry name" value="P-loop containing nucleoside triphosphate hydrolases"/>
    <property type="match status" value="1"/>
</dbReference>
<gene>
    <name evidence="12" type="ORF">FALBO_4045</name>
</gene>
<evidence type="ECO:0000256" key="8">
    <source>
        <dbReference type="ARBA" id="ARBA00023136"/>
    </source>
</evidence>
<dbReference type="PROSITE" id="PS00152">
    <property type="entry name" value="ATPASE_ALPHA_BETA"/>
    <property type="match status" value="1"/>
</dbReference>
<sequence length="685" mass="73933">RSTVAQLVQTLEENDAMKYSIVVAATASEAAPLQYLAPFTGASIGEWFRDNGKHSLVIYDDLSKQAVAYRQMSLLLRRPPGREAYPGDVFYLHSRLLERAAKMNDKLGGGSMTALPVIETQGGDVSAYIPTNVISITDGQIFLESELFYKGVRPAINVGLSVSRVGSSAQLKAMKQVAGSLKLFLAQYREVAAFAQFGSDLDAATKQTLSRGERLTELLKQKQYSPMAVNEMVPLIFAGVNGYLDTVPVGKILQWESDFLSHLKTNEADLLAIIDKEGALSKDTEAKLRDVTQNFNSPILFVASPQSHLPCGLTATIHSPTTSGQVTTPTLHLHNIADRSTLAMSAKDSGPKMSAATRDVLAKVRRIIPPMLEKFHKGQLGRVAVIGGSENYTVEALPVHLETQLTVAPSSQSHVICTPAAATVIKSYSPNLMVHPLMRQSPGQTQDPESDPEQISGQIIDMLPRLHVLVVGPGLGRDPLMHDTVARVIRAARDRGTPVVMDADALMLVQKDPELVRGYNGAVLTPNVVEFGKLCEALKVDVGEDASETARVEALARTLKGVTVIQKGAKDYISNGETTLTVDLQGGRKRSGGQGDTLTGSIATFLGWRKAYLDRLWDVGQNALGEHELVGLAVFGGAAITRECSRLAFAKKGRSLQASDLTEEVHVAFLNIFGEEDEGADSSRL</sequence>
<comment type="caution">
    <text evidence="12">The sequence shown here is derived from an EMBL/GenBank/DDBJ whole genome shotgun (WGS) entry which is preliminary data.</text>
</comment>
<keyword evidence="5" id="KW-0375">Hydrogen ion transport</keyword>
<keyword evidence="10" id="KW-0066">ATP synthesis</keyword>
<proteinExistence type="inferred from homology"/>
<dbReference type="NCBIfam" id="TIGR00196">
    <property type="entry name" value="yjeF_cterm"/>
    <property type="match status" value="1"/>
</dbReference>
<dbReference type="Pfam" id="PF00006">
    <property type="entry name" value="ATP-synt_ab"/>
    <property type="match status" value="1"/>
</dbReference>
<evidence type="ECO:0000259" key="11">
    <source>
        <dbReference type="PROSITE" id="PS51383"/>
    </source>
</evidence>
<keyword evidence="13" id="KW-1185">Reference proteome</keyword>
<evidence type="ECO:0000256" key="9">
    <source>
        <dbReference type="ARBA" id="ARBA00023196"/>
    </source>
</evidence>
<dbReference type="NCBIfam" id="TIGR00962">
    <property type="entry name" value="atpA"/>
    <property type="match status" value="1"/>
</dbReference>
<dbReference type="SUPFAM" id="SSF47917">
    <property type="entry name" value="C-terminal domain of alpha and beta subunits of F1 ATP synthase"/>
    <property type="match status" value="1"/>
</dbReference>
<organism evidence="12 13">
    <name type="scientific">Fusarium albosuccineum</name>
    <dbReference type="NCBI Taxonomy" id="1237068"/>
    <lineage>
        <taxon>Eukaryota</taxon>
        <taxon>Fungi</taxon>
        <taxon>Dikarya</taxon>
        <taxon>Ascomycota</taxon>
        <taxon>Pezizomycotina</taxon>
        <taxon>Sordariomycetes</taxon>
        <taxon>Hypocreomycetidae</taxon>
        <taxon>Hypocreales</taxon>
        <taxon>Nectriaceae</taxon>
        <taxon>Fusarium</taxon>
        <taxon>Fusarium decemcellulare species complex</taxon>
    </lineage>
</organism>
<name>A0A8H4PE05_9HYPO</name>
<keyword evidence="8" id="KW-0472">Membrane</keyword>
<dbReference type="InterPro" id="IPR017953">
    <property type="entry name" value="Carbohydrate_kinase_pred_CS"/>
</dbReference>
<dbReference type="SUPFAM" id="SSF53613">
    <property type="entry name" value="Ribokinase-like"/>
    <property type="match status" value="1"/>
</dbReference>
<dbReference type="PANTHER" id="PTHR48082">
    <property type="entry name" value="ATP SYNTHASE SUBUNIT ALPHA, MITOCHONDRIAL"/>
    <property type="match status" value="1"/>
</dbReference>
<dbReference type="HAMAP" id="MF_01965">
    <property type="entry name" value="NADHX_dehydratase"/>
    <property type="match status" value="1"/>
</dbReference>
<dbReference type="InterPro" id="IPR020003">
    <property type="entry name" value="ATPase_a/bsu_AS"/>
</dbReference>
<dbReference type="Pfam" id="PF00306">
    <property type="entry name" value="ATP-synt_ab_C"/>
    <property type="match status" value="1"/>
</dbReference>
<dbReference type="PROSITE" id="PS51383">
    <property type="entry name" value="YJEF_C_3"/>
    <property type="match status" value="1"/>
</dbReference>
<dbReference type="GO" id="GO:0005524">
    <property type="term" value="F:ATP binding"/>
    <property type="evidence" value="ECO:0007669"/>
    <property type="project" value="UniProtKB-KW"/>
</dbReference>
<feature type="non-terminal residue" evidence="12">
    <location>
        <position position="1"/>
    </location>
</feature>
<dbReference type="InterPro" id="IPR000631">
    <property type="entry name" value="CARKD"/>
</dbReference>
<dbReference type="InterPro" id="IPR029056">
    <property type="entry name" value="Ribokinase-like"/>
</dbReference>
<comment type="similarity">
    <text evidence="2">Belongs to the ATPase alpha/beta chains family.</text>
</comment>
<dbReference type="PANTHER" id="PTHR48082:SF2">
    <property type="entry name" value="ATP SYNTHASE SUBUNIT ALPHA, MITOCHONDRIAL"/>
    <property type="match status" value="1"/>
</dbReference>
<dbReference type="CDD" id="cd01171">
    <property type="entry name" value="YXKO-related"/>
    <property type="match status" value="1"/>
</dbReference>
<accession>A0A8H4PE05</accession>
<dbReference type="GO" id="GO:0043531">
    <property type="term" value="F:ADP binding"/>
    <property type="evidence" value="ECO:0007669"/>
    <property type="project" value="TreeGrafter"/>
</dbReference>
<dbReference type="FunFam" id="3.40.50.300:FF:004545">
    <property type="entry name" value="ATP synthase subunit alpha"/>
    <property type="match status" value="1"/>
</dbReference>
<dbReference type="AlphaFoldDB" id="A0A8H4PE05"/>
<keyword evidence="3" id="KW-0813">Transport</keyword>
<dbReference type="InterPro" id="IPR000194">
    <property type="entry name" value="ATPase_F1/V1/A1_a/bsu_nucl-bd"/>
</dbReference>
<dbReference type="GO" id="GO:0016836">
    <property type="term" value="F:hydro-lyase activity"/>
    <property type="evidence" value="ECO:0007669"/>
    <property type="project" value="InterPro"/>
</dbReference>
<dbReference type="PROSITE" id="PS01050">
    <property type="entry name" value="YJEF_C_2"/>
    <property type="match status" value="1"/>
</dbReference>
<dbReference type="Gene3D" id="3.40.1190.20">
    <property type="match status" value="1"/>
</dbReference>
<dbReference type="InterPro" id="IPR005294">
    <property type="entry name" value="ATP_synth_F1_asu"/>
</dbReference>
<keyword evidence="9" id="KW-0139">CF(1)</keyword>
<dbReference type="FunFam" id="1.20.150.20:FF:000001">
    <property type="entry name" value="ATP synthase subunit alpha"/>
    <property type="match status" value="1"/>
</dbReference>
<keyword evidence="4" id="KW-0547">Nucleotide-binding</keyword>
<dbReference type="Gene3D" id="3.40.50.300">
    <property type="entry name" value="P-loop containing nucleotide triphosphate hydrolases"/>
    <property type="match status" value="1"/>
</dbReference>
<dbReference type="Proteomes" id="UP000554235">
    <property type="component" value="Unassembled WGS sequence"/>
</dbReference>
<dbReference type="Gene3D" id="1.20.150.20">
    <property type="entry name" value="ATP synthase alpha/beta chain, C-terminal domain"/>
    <property type="match status" value="1"/>
</dbReference>
<reference evidence="12 13" key="1">
    <citation type="submission" date="2020-01" db="EMBL/GenBank/DDBJ databases">
        <title>Identification and distribution of gene clusters putatively required for synthesis of sphingolipid metabolism inhibitors in phylogenetically diverse species of the filamentous fungus Fusarium.</title>
        <authorList>
            <person name="Kim H.-S."/>
            <person name="Busman M."/>
            <person name="Brown D.W."/>
            <person name="Divon H."/>
            <person name="Uhlig S."/>
            <person name="Proctor R.H."/>
        </authorList>
    </citation>
    <scope>NUCLEOTIDE SEQUENCE [LARGE SCALE GENOMIC DNA]</scope>
    <source>
        <strain evidence="12 13">NRRL 20459</strain>
    </source>
</reference>
<evidence type="ECO:0000256" key="5">
    <source>
        <dbReference type="ARBA" id="ARBA00022781"/>
    </source>
</evidence>
<keyword evidence="7" id="KW-0406">Ion transport</keyword>
<keyword evidence="6" id="KW-0067">ATP-binding</keyword>
<dbReference type="InterPro" id="IPR027417">
    <property type="entry name" value="P-loop_NTPase"/>
</dbReference>
<protein>
    <recommendedName>
        <fullName evidence="11">YjeF C-terminal domain-containing protein</fullName>
    </recommendedName>
</protein>
<evidence type="ECO:0000256" key="4">
    <source>
        <dbReference type="ARBA" id="ARBA00022741"/>
    </source>
</evidence>
<feature type="domain" description="YjeF C-terminal" evidence="11">
    <location>
        <begin position="360"/>
        <end position="672"/>
    </location>
</feature>
<evidence type="ECO:0000256" key="7">
    <source>
        <dbReference type="ARBA" id="ARBA00023065"/>
    </source>
</evidence>
<comment type="subcellular location">
    <subcellularLocation>
        <location evidence="1">Membrane</location>
    </subcellularLocation>
</comment>
<evidence type="ECO:0000256" key="6">
    <source>
        <dbReference type="ARBA" id="ARBA00022840"/>
    </source>
</evidence>
<evidence type="ECO:0000256" key="1">
    <source>
        <dbReference type="ARBA" id="ARBA00004370"/>
    </source>
</evidence>
<dbReference type="CDD" id="cd18113">
    <property type="entry name" value="ATP-synt_F1_alpha_C"/>
    <property type="match status" value="1"/>
</dbReference>
<dbReference type="GO" id="GO:0045259">
    <property type="term" value="C:proton-transporting ATP synthase complex"/>
    <property type="evidence" value="ECO:0007669"/>
    <property type="project" value="UniProtKB-KW"/>
</dbReference>
<evidence type="ECO:0000313" key="12">
    <source>
        <dbReference type="EMBL" id="KAF4469050.1"/>
    </source>
</evidence>
<dbReference type="GO" id="GO:0046933">
    <property type="term" value="F:proton-transporting ATP synthase activity, rotational mechanism"/>
    <property type="evidence" value="ECO:0007669"/>
    <property type="project" value="InterPro"/>
</dbReference>
<dbReference type="OrthoDB" id="8110916at2759"/>
<evidence type="ECO:0000256" key="3">
    <source>
        <dbReference type="ARBA" id="ARBA00022448"/>
    </source>
</evidence>
<dbReference type="Pfam" id="PF01256">
    <property type="entry name" value="Carb_kinase"/>
    <property type="match status" value="1"/>
</dbReference>
<dbReference type="InterPro" id="IPR000793">
    <property type="entry name" value="ATP_synth_asu_C"/>
</dbReference>